<dbReference type="SMART" id="SM00091">
    <property type="entry name" value="PAS"/>
    <property type="match status" value="1"/>
</dbReference>
<reference evidence="20" key="1">
    <citation type="submission" date="2017-06" db="EMBL/GenBank/DDBJ databases">
        <title>Genome analysis of Fimbriiglobus ruber SP5, the first member of the order Planctomycetales with confirmed chitinolytic capability.</title>
        <authorList>
            <person name="Ravin N.V."/>
            <person name="Rakitin A.L."/>
            <person name="Ivanova A.A."/>
            <person name="Beletsky A.V."/>
            <person name="Kulichevskaya I.S."/>
            <person name="Mardanov A.V."/>
            <person name="Dedysh S.N."/>
        </authorList>
    </citation>
    <scope>NUCLEOTIDE SEQUENCE [LARGE SCALE GENOMIC DNA]</scope>
    <source>
        <strain evidence="20">SP5</strain>
    </source>
</reference>
<dbReference type="PRINTS" id="PR00344">
    <property type="entry name" value="BCTRLSENSOR"/>
</dbReference>
<dbReference type="GO" id="GO:0051539">
    <property type="term" value="F:4 iron, 4 sulfur cluster binding"/>
    <property type="evidence" value="ECO:0007669"/>
    <property type="project" value="UniProtKB-KW"/>
</dbReference>
<evidence type="ECO:0000259" key="18">
    <source>
        <dbReference type="PROSITE" id="PS50110"/>
    </source>
</evidence>
<evidence type="ECO:0000256" key="3">
    <source>
        <dbReference type="ARBA" id="ARBA00004496"/>
    </source>
</evidence>
<keyword evidence="10 19" id="KW-0418">Kinase</keyword>
<dbReference type="CDD" id="cd00130">
    <property type="entry name" value="PAS"/>
    <property type="match status" value="1"/>
</dbReference>
<dbReference type="InterPro" id="IPR036890">
    <property type="entry name" value="HATPase_C_sf"/>
</dbReference>
<keyword evidence="8" id="KW-0808">Transferase</keyword>
<feature type="domain" description="Response regulatory" evidence="18">
    <location>
        <begin position="1"/>
        <end position="97"/>
    </location>
</feature>
<dbReference type="SUPFAM" id="SSF55785">
    <property type="entry name" value="PYP-like sensor domain (PAS domain)"/>
    <property type="match status" value="1"/>
</dbReference>
<evidence type="ECO:0000256" key="14">
    <source>
        <dbReference type="ARBA" id="ARBA00024827"/>
    </source>
</evidence>
<dbReference type="SUPFAM" id="SSF52172">
    <property type="entry name" value="CheY-like"/>
    <property type="match status" value="1"/>
</dbReference>
<dbReference type="GO" id="GO:0000155">
    <property type="term" value="F:phosphorelay sensor kinase activity"/>
    <property type="evidence" value="ECO:0007669"/>
    <property type="project" value="InterPro"/>
</dbReference>
<keyword evidence="12" id="KW-0902">Two-component regulatory system</keyword>
<dbReference type="InterPro" id="IPR004358">
    <property type="entry name" value="Sig_transdc_His_kin-like_C"/>
</dbReference>
<dbReference type="GO" id="GO:0005737">
    <property type="term" value="C:cytoplasm"/>
    <property type="evidence" value="ECO:0007669"/>
    <property type="project" value="UniProtKB-SubCell"/>
</dbReference>
<name>A0A225E159_9BACT</name>
<comment type="catalytic activity">
    <reaction evidence="1">
        <text>ATP + protein L-histidine = ADP + protein N-phospho-L-histidine.</text>
        <dbReference type="EC" id="2.7.13.3"/>
    </reaction>
</comment>
<feature type="domain" description="Histidine kinase" evidence="17">
    <location>
        <begin position="355"/>
        <end position="445"/>
    </location>
</feature>
<dbReference type="Pfam" id="PF00072">
    <property type="entry name" value="Response_reg"/>
    <property type="match status" value="1"/>
</dbReference>
<evidence type="ECO:0000256" key="7">
    <source>
        <dbReference type="ARBA" id="ARBA00022490"/>
    </source>
</evidence>
<evidence type="ECO:0000256" key="2">
    <source>
        <dbReference type="ARBA" id="ARBA00001966"/>
    </source>
</evidence>
<evidence type="ECO:0000256" key="9">
    <source>
        <dbReference type="ARBA" id="ARBA00022723"/>
    </source>
</evidence>
<evidence type="ECO:0000313" key="19">
    <source>
        <dbReference type="EMBL" id="OWK44538.1"/>
    </source>
</evidence>
<dbReference type="NCBIfam" id="TIGR00229">
    <property type="entry name" value="sensory_box"/>
    <property type="match status" value="1"/>
</dbReference>
<comment type="subcellular location">
    <subcellularLocation>
        <location evidence="3">Cytoplasm</location>
    </subcellularLocation>
</comment>
<dbReference type="GO" id="GO:0016020">
    <property type="term" value="C:membrane"/>
    <property type="evidence" value="ECO:0007669"/>
    <property type="project" value="InterPro"/>
</dbReference>
<proteinExistence type="predicted"/>
<evidence type="ECO:0000256" key="6">
    <source>
        <dbReference type="ARBA" id="ARBA00022485"/>
    </source>
</evidence>
<evidence type="ECO:0000256" key="13">
    <source>
        <dbReference type="ARBA" id="ARBA00023014"/>
    </source>
</evidence>
<keyword evidence="7" id="KW-0963">Cytoplasm</keyword>
<accession>A0A225E159</accession>
<dbReference type="InterPro" id="IPR013656">
    <property type="entry name" value="PAS_4"/>
</dbReference>
<evidence type="ECO:0000256" key="15">
    <source>
        <dbReference type="ARBA" id="ARBA00030800"/>
    </source>
</evidence>
<protein>
    <recommendedName>
        <fullName evidence="5">Oxygen sensor histidine kinase NreB</fullName>
        <ecNumber evidence="4">2.7.13.3</ecNumber>
    </recommendedName>
    <alternativeName>
        <fullName evidence="15">Nitrogen regulation protein B</fullName>
    </alternativeName>
</protein>
<dbReference type="Gene3D" id="1.20.5.1930">
    <property type="match status" value="1"/>
</dbReference>
<dbReference type="SMART" id="SM00387">
    <property type="entry name" value="HATPase_c"/>
    <property type="match status" value="1"/>
</dbReference>
<evidence type="ECO:0000259" key="17">
    <source>
        <dbReference type="PROSITE" id="PS50109"/>
    </source>
</evidence>
<feature type="modified residue" description="4-aspartylphosphate" evidence="16">
    <location>
        <position position="32"/>
    </location>
</feature>
<keyword evidence="6" id="KW-0004">4Fe-4S</keyword>
<dbReference type="SUPFAM" id="SSF55874">
    <property type="entry name" value="ATPase domain of HSP90 chaperone/DNA topoisomerase II/histidine kinase"/>
    <property type="match status" value="1"/>
</dbReference>
<dbReference type="InterPro" id="IPR001789">
    <property type="entry name" value="Sig_transdc_resp-reg_receiver"/>
</dbReference>
<gene>
    <name evidence="19" type="ORF">FRUB_02470</name>
</gene>
<dbReference type="Pfam" id="PF02518">
    <property type="entry name" value="HATPase_c"/>
    <property type="match status" value="1"/>
</dbReference>
<keyword evidence="9" id="KW-0479">Metal-binding</keyword>
<sequence>MLACGHAADAAASTDEALILLSKGAYDVALVDLEMPGRNGLDLLDAMRASGADVVSILLTGTTNIVAAVDGMKRGAFDYLPKPAEPEALRWTVARSIGVARARRRERALERVVADWASTFDACPDLLLVIDADDHVLQANLAVARRTGTPAGEAAGRRVGEVLPGGLGAAVAGCVRRLQTRGDATPVKYFDPDTGGRLIISVNPIRAADGPSPGVVVVVRDMTELALAEEVQARLYRELLTAQEDERGRIARELHDGIGQEVVSLALGLSAAAEAAPPGEDRDRLEKLRQGAAETLEEIRRMAQGLRPMVLDDLGLVAALERLTDGFTRLHGVRAEVVVAAPPSDRLPREVESAVYRIVQEAMANVAKHARARTADVTLEVADRCVRVSVTDDGDGFAIPDRPRLHAGLGLSDMRERAVMLGGTFRVDSSPGRGTTIDIMIPLREDSP</sequence>
<comment type="cofactor">
    <cofactor evidence="2">
        <name>[4Fe-4S] cluster</name>
        <dbReference type="ChEBI" id="CHEBI:49883"/>
    </cofactor>
</comment>
<dbReference type="GO" id="GO:0046983">
    <property type="term" value="F:protein dimerization activity"/>
    <property type="evidence" value="ECO:0007669"/>
    <property type="project" value="InterPro"/>
</dbReference>
<dbReference type="PROSITE" id="PS50109">
    <property type="entry name" value="HIS_KIN"/>
    <property type="match status" value="1"/>
</dbReference>
<keyword evidence="16" id="KW-0597">Phosphoprotein</keyword>
<evidence type="ECO:0000256" key="10">
    <source>
        <dbReference type="ARBA" id="ARBA00022777"/>
    </source>
</evidence>
<dbReference type="PANTHER" id="PTHR24421">
    <property type="entry name" value="NITRATE/NITRITE SENSOR PROTEIN NARX-RELATED"/>
    <property type="match status" value="1"/>
</dbReference>
<evidence type="ECO:0000256" key="16">
    <source>
        <dbReference type="PROSITE-ProRule" id="PRU00169"/>
    </source>
</evidence>
<dbReference type="AlphaFoldDB" id="A0A225E159"/>
<comment type="function">
    <text evidence="14">Member of the two-component regulatory system NreB/NreC involved in the control of dissimilatory nitrate/nitrite reduction in response to oxygen. NreB functions as a direct oxygen sensor histidine kinase which is autophosphorylated, in the absence of oxygen, probably at the conserved histidine residue, and transfers its phosphate group probably to a conserved aspartate residue of NreC. NreB/NreC activates the expression of the nitrate (narGHJI) and nitrite (nir) reductase operons, as well as the putative nitrate transporter gene narT.</text>
</comment>
<dbReference type="GO" id="GO:0046872">
    <property type="term" value="F:metal ion binding"/>
    <property type="evidence" value="ECO:0007669"/>
    <property type="project" value="UniProtKB-KW"/>
</dbReference>
<comment type="caution">
    <text evidence="19">The sequence shown here is derived from an EMBL/GenBank/DDBJ whole genome shotgun (WGS) entry which is preliminary data.</text>
</comment>
<dbReference type="PROSITE" id="PS50110">
    <property type="entry name" value="RESPONSE_REGULATORY"/>
    <property type="match status" value="1"/>
</dbReference>
<dbReference type="SMART" id="SM00448">
    <property type="entry name" value="REC"/>
    <property type="match status" value="1"/>
</dbReference>
<dbReference type="InterPro" id="IPR011712">
    <property type="entry name" value="Sig_transdc_His_kin_sub3_dim/P"/>
</dbReference>
<dbReference type="Gene3D" id="3.40.50.2300">
    <property type="match status" value="1"/>
</dbReference>
<dbReference type="InterPro" id="IPR011006">
    <property type="entry name" value="CheY-like_superfamily"/>
</dbReference>
<dbReference type="InterPro" id="IPR050482">
    <property type="entry name" value="Sensor_HK_TwoCompSys"/>
</dbReference>
<dbReference type="OrthoDB" id="290376at2"/>
<dbReference type="InterPro" id="IPR005467">
    <property type="entry name" value="His_kinase_dom"/>
</dbReference>
<organism evidence="19 20">
    <name type="scientific">Fimbriiglobus ruber</name>
    <dbReference type="NCBI Taxonomy" id="1908690"/>
    <lineage>
        <taxon>Bacteria</taxon>
        <taxon>Pseudomonadati</taxon>
        <taxon>Planctomycetota</taxon>
        <taxon>Planctomycetia</taxon>
        <taxon>Gemmatales</taxon>
        <taxon>Gemmataceae</taxon>
        <taxon>Fimbriiglobus</taxon>
    </lineage>
</organism>
<dbReference type="Gene3D" id="3.30.565.10">
    <property type="entry name" value="Histidine kinase-like ATPase, C-terminal domain"/>
    <property type="match status" value="1"/>
</dbReference>
<evidence type="ECO:0000256" key="8">
    <source>
        <dbReference type="ARBA" id="ARBA00022679"/>
    </source>
</evidence>
<dbReference type="Gene3D" id="3.30.450.20">
    <property type="entry name" value="PAS domain"/>
    <property type="match status" value="1"/>
</dbReference>
<evidence type="ECO:0000313" key="20">
    <source>
        <dbReference type="Proteomes" id="UP000214646"/>
    </source>
</evidence>
<evidence type="ECO:0000256" key="11">
    <source>
        <dbReference type="ARBA" id="ARBA00023004"/>
    </source>
</evidence>
<dbReference type="Pfam" id="PF08448">
    <property type="entry name" value="PAS_4"/>
    <property type="match status" value="1"/>
</dbReference>
<dbReference type="Proteomes" id="UP000214646">
    <property type="component" value="Unassembled WGS sequence"/>
</dbReference>
<evidence type="ECO:0000256" key="4">
    <source>
        <dbReference type="ARBA" id="ARBA00012438"/>
    </source>
</evidence>
<dbReference type="EMBL" id="NIDE01000003">
    <property type="protein sequence ID" value="OWK44538.1"/>
    <property type="molecule type" value="Genomic_DNA"/>
</dbReference>
<evidence type="ECO:0000256" key="12">
    <source>
        <dbReference type="ARBA" id="ARBA00023012"/>
    </source>
</evidence>
<evidence type="ECO:0000256" key="1">
    <source>
        <dbReference type="ARBA" id="ARBA00000085"/>
    </source>
</evidence>
<keyword evidence="13" id="KW-0411">Iron-sulfur</keyword>
<evidence type="ECO:0000256" key="5">
    <source>
        <dbReference type="ARBA" id="ARBA00017322"/>
    </source>
</evidence>
<dbReference type="EC" id="2.7.13.3" evidence="4"/>
<keyword evidence="20" id="KW-1185">Reference proteome</keyword>
<dbReference type="CDD" id="cd16917">
    <property type="entry name" value="HATPase_UhpB-NarQ-NarX-like"/>
    <property type="match status" value="1"/>
</dbReference>
<dbReference type="InterPro" id="IPR003594">
    <property type="entry name" value="HATPase_dom"/>
</dbReference>
<dbReference type="InterPro" id="IPR000014">
    <property type="entry name" value="PAS"/>
</dbReference>
<dbReference type="RefSeq" id="WP_088253789.1">
    <property type="nucleotide sequence ID" value="NZ_NIDE01000003.1"/>
</dbReference>
<dbReference type="InterPro" id="IPR035965">
    <property type="entry name" value="PAS-like_dom_sf"/>
</dbReference>
<keyword evidence="11" id="KW-0408">Iron</keyword>
<dbReference type="Pfam" id="PF07730">
    <property type="entry name" value="HisKA_3"/>
    <property type="match status" value="1"/>
</dbReference>